<comment type="caution">
    <text evidence="3">The sequence shown here is derived from an EMBL/GenBank/DDBJ whole genome shotgun (WGS) entry which is preliminary data.</text>
</comment>
<evidence type="ECO:0000259" key="2">
    <source>
        <dbReference type="PROSITE" id="PS51913"/>
    </source>
</evidence>
<dbReference type="Pfam" id="PF04471">
    <property type="entry name" value="Mrr_cat"/>
    <property type="match status" value="1"/>
</dbReference>
<dbReference type="RefSeq" id="WP_094958275.1">
    <property type="nucleotide sequence ID" value="NZ_NOIF01000166.1"/>
</dbReference>
<dbReference type="InterPro" id="IPR007759">
    <property type="entry name" value="Asxl_HARE-HTH"/>
</dbReference>
<evidence type="ECO:0000313" key="3">
    <source>
        <dbReference type="EMBL" id="OZS42291.1"/>
    </source>
</evidence>
<keyword evidence="3" id="KW-0540">Nuclease</keyword>
<dbReference type="Proteomes" id="UP000215999">
    <property type="component" value="Unassembled WGS sequence"/>
</dbReference>
<dbReference type="Pfam" id="PF05066">
    <property type="entry name" value="HARE-HTH"/>
    <property type="match status" value="1"/>
</dbReference>
<dbReference type="EMBL" id="NOIF01000166">
    <property type="protein sequence ID" value="OZS42291.1"/>
    <property type="molecule type" value="Genomic_DNA"/>
</dbReference>
<keyword evidence="1" id="KW-0804">Transcription</keyword>
<dbReference type="PANTHER" id="PTHR30015:SF7">
    <property type="entry name" value="TYPE IV METHYL-DIRECTED RESTRICTION ENZYME ECOKMRR"/>
    <property type="match status" value="1"/>
</dbReference>
<dbReference type="Gene3D" id="3.40.1350.10">
    <property type="match status" value="1"/>
</dbReference>
<evidence type="ECO:0000256" key="1">
    <source>
        <dbReference type="ARBA" id="ARBA00023163"/>
    </source>
</evidence>
<dbReference type="PROSITE" id="PS51913">
    <property type="entry name" value="HTH_HARE"/>
    <property type="match status" value="1"/>
</dbReference>
<keyword evidence="3" id="KW-0255">Endonuclease</keyword>
<sequence length="273" mass="30313">MTIVEAIKEVLSALKKPLTYKEIYSEIISRGLYEFGAKSPEAMVNSKLRKHCYGLDFPSASPAKHFIIDSKNGKTTKYYLFDLTVVEKTKKTVTAPVQLLNDKLPEEKLHDAYLEHRASIKNLLLEHILASDPAFFERLVVDLLLAMGYGGDFPGAGLVSGAPGDGGIDGVIKEDKLGLDKIYIQAKRYTSNKIGRPDLQQFVGAMENVQKGVFITTSSFAKTAESYVEKQQKSIVLINGDLLCDLMLTHGVGITNIKIYSTFKVDTDYFMDE</sequence>
<proteinExistence type="predicted"/>
<feature type="domain" description="HTH HARE-type" evidence="2">
    <location>
        <begin position="1"/>
        <end position="72"/>
    </location>
</feature>
<protein>
    <submittedName>
        <fullName evidence="3">Restriction endonuclease</fullName>
    </submittedName>
</protein>
<dbReference type="GO" id="GO:0004519">
    <property type="term" value="F:endonuclease activity"/>
    <property type="evidence" value="ECO:0007669"/>
    <property type="project" value="UniProtKB-KW"/>
</dbReference>
<name>A0ABX4FU32_9GAMM</name>
<dbReference type="InterPro" id="IPR011335">
    <property type="entry name" value="Restrct_endonuc-II-like"/>
</dbReference>
<dbReference type="InterPro" id="IPR011856">
    <property type="entry name" value="tRNA_endonuc-like_dom_sf"/>
</dbReference>
<reference evidence="3 4" key="1">
    <citation type="journal article" date="2016" name="Antonie Van Leeuwenhoek">
        <title>Photobacterium sanguinicancri sp. nov. isolated from marine animals.</title>
        <authorList>
            <person name="Gomez-Gil B."/>
            <person name="Roque A."/>
            <person name="Rotllant G."/>
            <person name="Romalde J.L."/>
            <person name="Doce A."/>
            <person name="Eggermont M."/>
            <person name="Defoirdt T."/>
        </authorList>
    </citation>
    <scope>NUCLEOTIDE SEQUENCE [LARGE SCALE GENOMIC DNA]</scope>
    <source>
        <strain evidence="3 4">CAIM 1827</strain>
    </source>
</reference>
<accession>A0ABX4FU32</accession>
<evidence type="ECO:0000313" key="4">
    <source>
        <dbReference type="Proteomes" id="UP000215999"/>
    </source>
</evidence>
<keyword evidence="3" id="KW-0378">Hydrolase</keyword>
<gene>
    <name evidence="3" type="ORF">ASV53_19210</name>
</gene>
<keyword evidence="4" id="KW-1185">Reference proteome</keyword>
<dbReference type="SUPFAM" id="SSF52980">
    <property type="entry name" value="Restriction endonuclease-like"/>
    <property type="match status" value="1"/>
</dbReference>
<dbReference type="InterPro" id="IPR007560">
    <property type="entry name" value="Restrct_endonuc_IV_Mrr"/>
</dbReference>
<dbReference type="InterPro" id="IPR052906">
    <property type="entry name" value="Type_IV_Methyl-Rstrct_Enzyme"/>
</dbReference>
<dbReference type="PANTHER" id="PTHR30015">
    <property type="entry name" value="MRR RESTRICTION SYSTEM PROTEIN"/>
    <property type="match status" value="1"/>
</dbReference>
<organism evidence="3 4">
    <name type="scientific">Photobacterium sanguinicancri</name>
    <dbReference type="NCBI Taxonomy" id="875932"/>
    <lineage>
        <taxon>Bacteria</taxon>
        <taxon>Pseudomonadati</taxon>
        <taxon>Pseudomonadota</taxon>
        <taxon>Gammaproteobacteria</taxon>
        <taxon>Vibrionales</taxon>
        <taxon>Vibrionaceae</taxon>
        <taxon>Photobacterium</taxon>
    </lineage>
</organism>